<dbReference type="PANTHER" id="PTHR34191">
    <property type="entry name" value="LATE EMBRYOGENESIS ABUNDANT PROTEIN (LEA) FAMILY PROTEIN"/>
    <property type="match status" value="1"/>
</dbReference>
<dbReference type="EMBL" id="CP136895">
    <property type="protein sequence ID" value="WOL11073.1"/>
    <property type="molecule type" value="Genomic_DNA"/>
</dbReference>
<evidence type="ECO:0000313" key="2">
    <source>
        <dbReference type="EMBL" id="WOL11073.1"/>
    </source>
</evidence>
<dbReference type="Proteomes" id="UP001327560">
    <property type="component" value="Chromosome 6"/>
</dbReference>
<feature type="compositionally biased region" description="Low complexity" evidence="1">
    <location>
        <begin position="69"/>
        <end position="88"/>
    </location>
</feature>
<dbReference type="AlphaFoldDB" id="A0AAQ3KL80"/>
<name>A0AAQ3KL80_9LILI</name>
<protein>
    <submittedName>
        <fullName evidence="2">Late embryogenesis abundant protein 29-like</fullName>
    </submittedName>
</protein>
<sequence length="88" mass="9096">MADQFNAGKTAGQAQMQKDQMVDKASQACQQGMEQAGGMMQQTGDRMRNMAEGAADAVKSAMGMGGTGNSSAPTATRNTTTTTSNNNQ</sequence>
<proteinExistence type="predicted"/>
<dbReference type="InterPro" id="IPR039624">
    <property type="entry name" value="LEA1/2/D7/KIN2"/>
</dbReference>
<dbReference type="PANTHER" id="PTHR34191:SF20">
    <property type="entry name" value="LATE EMBRYOGENESIS ABUNDANT PROTEIN (LEA) FAMILY PROTEIN"/>
    <property type="match status" value="1"/>
</dbReference>
<gene>
    <name evidence="2" type="ORF">Cni_G19834</name>
</gene>
<feature type="compositionally biased region" description="Low complexity" evidence="1">
    <location>
        <begin position="27"/>
        <end position="40"/>
    </location>
</feature>
<evidence type="ECO:0000256" key="1">
    <source>
        <dbReference type="SAM" id="MobiDB-lite"/>
    </source>
</evidence>
<feature type="region of interest" description="Disordered" evidence="1">
    <location>
        <begin position="55"/>
        <end position="88"/>
    </location>
</feature>
<keyword evidence="3" id="KW-1185">Reference proteome</keyword>
<accession>A0AAQ3KL80</accession>
<feature type="region of interest" description="Disordered" evidence="1">
    <location>
        <begin position="1"/>
        <end position="40"/>
    </location>
</feature>
<reference evidence="2 3" key="1">
    <citation type="submission" date="2023-10" db="EMBL/GenBank/DDBJ databases">
        <title>Chromosome-scale genome assembly provides insights into flower coloration mechanisms of Canna indica.</title>
        <authorList>
            <person name="Li C."/>
        </authorList>
    </citation>
    <scope>NUCLEOTIDE SEQUENCE [LARGE SCALE GENOMIC DNA]</scope>
    <source>
        <tissue evidence="2">Flower</tissue>
    </source>
</reference>
<evidence type="ECO:0000313" key="3">
    <source>
        <dbReference type="Proteomes" id="UP001327560"/>
    </source>
</evidence>
<organism evidence="2 3">
    <name type="scientific">Canna indica</name>
    <name type="common">Indian-shot</name>
    <dbReference type="NCBI Taxonomy" id="4628"/>
    <lineage>
        <taxon>Eukaryota</taxon>
        <taxon>Viridiplantae</taxon>
        <taxon>Streptophyta</taxon>
        <taxon>Embryophyta</taxon>
        <taxon>Tracheophyta</taxon>
        <taxon>Spermatophyta</taxon>
        <taxon>Magnoliopsida</taxon>
        <taxon>Liliopsida</taxon>
        <taxon>Zingiberales</taxon>
        <taxon>Cannaceae</taxon>
        <taxon>Canna</taxon>
    </lineage>
</organism>